<evidence type="ECO:0000313" key="2">
    <source>
        <dbReference type="Proteomes" id="UP000730618"/>
    </source>
</evidence>
<name>A0ABM8VUA9_9BACL</name>
<dbReference type="Proteomes" id="UP000730618">
    <property type="component" value="Unassembled WGS sequence"/>
</dbReference>
<organism evidence="1 2">
    <name type="scientific">Paenibacillus allorhizosphaerae</name>
    <dbReference type="NCBI Taxonomy" id="2849866"/>
    <lineage>
        <taxon>Bacteria</taxon>
        <taxon>Bacillati</taxon>
        <taxon>Bacillota</taxon>
        <taxon>Bacilli</taxon>
        <taxon>Bacillales</taxon>
        <taxon>Paenibacillaceae</taxon>
        <taxon>Paenibacillus</taxon>
    </lineage>
</organism>
<dbReference type="EMBL" id="CAJVCE010000045">
    <property type="protein sequence ID" value="CAG7658656.1"/>
    <property type="molecule type" value="Genomic_DNA"/>
</dbReference>
<proteinExistence type="predicted"/>
<keyword evidence="2" id="KW-1185">Reference proteome</keyword>
<sequence>MADNNYISHQSSLINVYSEVEKLALICRNLLLRHRVSQDNKRIVKITEYLDLIIEKERLVLSELFHKIR</sequence>
<reference evidence="1 2" key="1">
    <citation type="submission" date="2021-06" db="EMBL/GenBank/DDBJ databases">
        <authorList>
            <person name="Criscuolo A."/>
        </authorList>
    </citation>
    <scope>NUCLEOTIDE SEQUENCE [LARGE SCALE GENOMIC DNA]</scope>
    <source>
        <strain evidence="2">CIP 111802</strain>
    </source>
</reference>
<gene>
    <name evidence="1" type="ORF">PAECIP111802_07115</name>
</gene>
<protein>
    <submittedName>
        <fullName evidence="1">Uncharacterized protein</fullName>
    </submittedName>
</protein>
<accession>A0ABM8VUA9</accession>
<comment type="caution">
    <text evidence="1">The sequence shown here is derived from an EMBL/GenBank/DDBJ whole genome shotgun (WGS) entry which is preliminary data.</text>
</comment>
<evidence type="ECO:0000313" key="1">
    <source>
        <dbReference type="EMBL" id="CAG7658656.1"/>
    </source>
</evidence>